<gene>
    <name evidence="2" type="ORF">BO78DRAFT_410411</name>
</gene>
<keyword evidence="1" id="KW-0175">Coiled coil</keyword>
<evidence type="ECO:0000313" key="2">
    <source>
        <dbReference type="EMBL" id="PYI02702.1"/>
    </source>
</evidence>
<accession>A0A319DY23</accession>
<proteinExistence type="predicted"/>
<dbReference type="AlphaFoldDB" id="A0A319DY23"/>
<protein>
    <submittedName>
        <fullName evidence="2">Uncharacterized protein</fullName>
    </submittedName>
</protein>
<reference evidence="2 3" key="1">
    <citation type="submission" date="2018-02" db="EMBL/GenBank/DDBJ databases">
        <title>The genomes of Aspergillus section Nigri reveals drivers in fungal speciation.</title>
        <authorList>
            <consortium name="DOE Joint Genome Institute"/>
            <person name="Vesth T.C."/>
            <person name="Nybo J."/>
            <person name="Theobald S."/>
            <person name="Brandl J."/>
            <person name="Frisvad J.C."/>
            <person name="Nielsen K.F."/>
            <person name="Lyhne E.K."/>
            <person name="Kogle M.E."/>
            <person name="Kuo A."/>
            <person name="Riley R."/>
            <person name="Clum A."/>
            <person name="Nolan M."/>
            <person name="Lipzen A."/>
            <person name="Salamov A."/>
            <person name="Henrissat B."/>
            <person name="Wiebenga A."/>
            <person name="De vries R.P."/>
            <person name="Grigoriev I.V."/>
            <person name="Mortensen U.H."/>
            <person name="Andersen M.R."/>
            <person name="Baker S.E."/>
        </authorList>
    </citation>
    <scope>NUCLEOTIDE SEQUENCE [LARGE SCALE GENOMIC DNA]</scope>
    <source>
        <strain evidence="2 3">CBS 121057</strain>
    </source>
</reference>
<dbReference type="Proteomes" id="UP000248423">
    <property type="component" value="Unassembled WGS sequence"/>
</dbReference>
<feature type="coiled-coil region" evidence="1">
    <location>
        <begin position="41"/>
        <end position="75"/>
    </location>
</feature>
<evidence type="ECO:0000313" key="3">
    <source>
        <dbReference type="Proteomes" id="UP000248423"/>
    </source>
</evidence>
<organism evidence="2 3">
    <name type="scientific">Aspergillus sclerotiicarbonarius (strain CBS 121057 / IBT 28362)</name>
    <dbReference type="NCBI Taxonomy" id="1448318"/>
    <lineage>
        <taxon>Eukaryota</taxon>
        <taxon>Fungi</taxon>
        <taxon>Dikarya</taxon>
        <taxon>Ascomycota</taxon>
        <taxon>Pezizomycotina</taxon>
        <taxon>Eurotiomycetes</taxon>
        <taxon>Eurotiomycetidae</taxon>
        <taxon>Eurotiales</taxon>
        <taxon>Aspergillaceae</taxon>
        <taxon>Aspergillus</taxon>
        <taxon>Aspergillus subgen. Circumdati</taxon>
    </lineage>
</organism>
<name>A0A319DY23_ASPSB</name>
<dbReference type="VEuPathDB" id="FungiDB:BO78DRAFT_410411"/>
<evidence type="ECO:0000256" key="1">
    <source>
        <dbReference type="SAM" id="Coils"/>
    </source>
</evidence>
<keyword evidence="3" id="KW-1185">Reference proteome</keyword>
<sequence>MESGYKDKIQALESALQTREGDLFEQQRHFQVAIENRDKRINYLRRRIIGLEEKVQLHERERRELESAVATAQEGALRSMARGSCMPMEDRTVRDALTKLQEALRVWARTYSVGSIADMHHVPNEKLEHIIKLLEGYCIQDGWDSLIAQLKIPPTRVPIILVQALLAKSIYTVIFANPFFAFATANRDWRLPGQGEVQVLYETMIRHDPGKAHSWRSLMLRVLSSPPPDPTMQPSLSLLLESLAIDLAASLLNGPVSVLLRPAKDDQERERQALSLRKLYHTAGELALSLWTQRTFMKCHGLHHLRTFHSSSEQMTAHRLHQLDEDDNRLDGNTILLCIQPLVLAFGNEHGEHYDISKVWAKATVLVADPEAE</sequence>
<dbReference type="EMBL" id="KZ826390">
    <property type="protein sequence ID" value="PYI02702.1"/>
    <property type="molecule type" value="Genomic_DNA"/>
</dbReference>
<dbReference type="STRING" id="1448318.A0A319DY23"/>
<dbReference type="OrthoDB" id="4156714at2759"/>